<keyword evidence="3 5" id="KW-0378">Hydrolase</keyword>
<feature type="binding site" evidence="7">
    <location>
        <position position="527"/>
    </location>
    <ligand>
        <name>substrate</name>
    </ligand>
</feature>
<dbReference type="InterPro" id="IPR031704">
    <property type="entry name" value="Glyco_hydro_36_N"/>
</dbReference>
<dbReference type="AlphaFoldDB" id="A0A414PMM9"/>
<dbReference type="InterPro" id="IPR017853">
    <property type="entry name" value="GH"/>
</dbReference>
<dbReference type="Pfam" id="PF02065">
    <property type="entry name" value="Melibiase"/>
    <property type="match status" value="1"/>
</dbReference>
<dbReference type="Gene3D" id="2.70.98.60">
    <property type="entry name" value="alpha-galactosidase from lactobacil brevis"/>
    <property type="match status" value="1"/>
</dbReference>
<dbReference type="InterPro" id="IPR000111">
    <property type="entry name" value="Glyco_hydro_27/36_CS"/>
</dbReference>
<evidence type="ECO:0000259" key="8">
    <source>
        <dbReference type="Pfam" id="PF16874"/>
    </source>
</evidence>
<dbReference type="GO" id="GO:0004557">
    <property type="term" value="F:alpha-galactosidase activity"/>
    <property type="evidence" value="ECO:0007669"/>
    <property type="project" value="UniProtKB-UniRule"/>
</dbReference>
<evidence type="ECO:0000256" key="2">
    <source>
        <dbReference type="ARBA" id="ARBA00012755"/>
    </source>
</evidence>
<comment type="caution">
    <text evidence="10">The sequence shown here is derived from an EMBL/GenBank/DDBJ whole genome shotgun (WGS) entry which is preliminary data.</text>
</comment>
<feature type="active site" description="Proton donor" evidence="6">
    <location>
        <position position="549"/>
    </location>
</feature>
<sequence>MNIIFNEQTKEFHIFNNNISYVIKVLRNGQLGQLYFGKKIRHRDDFGHLIESKNRPMTQYMYEKDYSFSLEHLKQEYPCYGTTDYRYPAFEIKQENGSTITEFEYVSHNIFKGKKSLKGLPATYVESDEEAMTLEVLLKDKLTEVELTLSYTIFKDYDAITRNARFENKGEKAVDLTRALSLNLDLPDYDYECIHLSGAWSRERYIKTRKLEMGIQAISSTKGISSNNQNPFIALKRPETTETLGEAIGFSLVYSGNFLAQIEVDTYDVSRVSMGINPFGFTWHLDSKEEFQTPEAVIVYSDSGLNTMSQTFHNLFGKRLARGEWRDKVRPILVNNWEGTYFDFDDEKILNIARAAKEDGIELFVLDDGWFGTRNDDHQGLGDWFSNREKLQDGVEGLSHKIEELGMKFGLWFEPEMVNKNSDLFRKYPDWILHVPGRNQSHGRNQFVLDYSRKEVVDYIYNMMAEVIRNSKISYIKWDMNRCLTECYSVALPPERQGEVFHRYVLGVYDLYDRLTKEFPHILFESCSSGGARFDAAMLYYAPQCWTSDDTDAIERLKIQYGTSMVYPVSSMGAHVSVTPNHQVQRMTPIETRANVAFFGAFGYELDMSKLSEEKHRKVREQVEFFKEYREIFQFGTFYRLLSPFISNIVSWMVVSKDQKTALVGYYKVLNDVNCAYRRVKLQGLNPEFNYTIANFNNPKEVATQNCYGDELMNLGLLTTDPSSGQVLDGTRKSNDFDSTIFILKSN</sequence>
<dbReference type="InterPro" id="IPR013780">
    <property type="entry name" value="Glyco_hydro_b"/>
</dbReference>
<dbReference type="InterPro" id="IPR002252">
    <property type="entry name" value="Glyco_hydro_36"/>
</dbReference>
<dbReference type="InterPro" id="IPR038417">
    <property type="entry name" value="Alpga-gal_N_sf"/>
</dbReference>
<dbReference type="Gene3D" id="3.20.20.70">
    <property type="entry name" value="Aldolase class I"/>
    <property type="match status" value="1"/>
</dbReference>
<proteinExistence type="inferred from homology"/>
<dbReference type="CDD" id="cd14791">
    <property type="entry name" value="GH36"/>
    <property type="match status" value="1"/>
</dbReference>
<feature type="binding site" evidence="7">
    <location>
        <position position="200"/>
    </location>
    <ligand>
        <name>substrate</name>
    </ligand>
</feature>
<evidence type="ECO:0000256" key="4">
    <source>
        <dbReference type="ARBA" id="ARBA00023295"/>
    </source>
</evidence>
<evidence type="ECO:0000256" key="1">
    <source>
        <dbReference type="ARBA" id="ARBA00001255"/>
    </source>
</evidence>
<evidence type="ECO:0000256" key="7">
    <source>
        <dbReference type="PIRSR" id="PIRSR005536-2"/>
    </source>
</evidence>
<feature type="active site" description="Nucleophile" evidence="6">
    <location>
        <position position="479"/>
    </location>
</feature>
<dbReference type="EMBL" id="QRHL01000040">
    <property type="protein sequence ID" value="RHF69781.1"/>
    <property type="molecule type" value="Genomic_DNA"/>
</dbReference>
<evidence type="ECO:0000256" key="3">
    <source>
        <dbReference type="ARBA" id="ARBA00022801"/>
    </source>
</evidence>
<reference evidence="10 11" key="1">
    <citation type="submission" date="2018-08" db="EMBL/GenBank/DDBJ databases">
        <title>A genome reference for cultivated species of the human gut microbiota.</title>
        <authorList>
            <person name="Zou Y."/>
            <person name="Xue W."/>
            <person name="Luo G."/>
        </authorList>
    </citation>
    <scope>NUCLEOTIDE SEQUENCE [LARGE SCALE GENOMIC DNA]</scope>
    <source>
        <strain evidence="10 11">AM25-1</strain>
    </source>
</reference>
<feature type="domain" description="Glycosyl hydrolase family 36 N-terminal" evidence="9">
    <location>
        <begin position="29"/>
        <end position="285"/>
    </location>
</feature>
<feature type="binding site" evidence="7">
    <location>
        <begin position="367"/>
        <end position="368"/>
    </location>
    <ligand>
        <name>substrate</name>
    </ligand>
</feature>
<accession>A0A414PMM9</accession>
<dbReference type="InterPro" id="IPR031705">
    <property type="entry name" value="Glyco_hydro_36_C"/>
</dbReference>
<feature type="domain" description="Glycosyl hydrolase family 36 C-terminal" evidence="8">
    <location>
        <begin position="650"/>
        <end position="744"/>
    </location>
</feature>
<dbReference type="InterPro" id="IPR050985">
    <property type="entry name" value="Alpha-glycosidase_related"/>
</dbReference>
<dbReference type="GO" id="GO:0016052">
    <property type="term" value="P:carbohydrate catabolic process"/>
    <property type="evidence" value="ECO:0007669"/>
    <property type="project" value="InterPro"/>
</dbReference>
<dbReference type="Gene3D" id="2.60.40.1180">
    <property type="entry name" value="Golgi alpha-mannosidase II"/>
    <property type="match status" value="1"/>
</dbReference>
<dbReference type="PROSITE" id="PS00512">
    <property type="entry name" value="ALPHA_GALACTOSIDASE"/>
    <property type="match status" value="1"/>
</dbReference>
<dbReference type="Pfam" id="PF16875">
    <property type="entry name" value="Glyco_hydro_36N"/>
    <property type="match status" value="1"/>
</dbReference>
<evidence type="ECO:0000313" key="11">
    <source>
        <dbReference type="Proteomes" id="UP000284676"/>
    </source>
</evidence>
<dbReference type="SUPFAM" id="SSF51445">
    <property type="entry name" value="(Trans)glycosidases"/>
    <property type="match status" value="1"/>
</dbReference>
<dbReference type="EC" id="3.2.1.22" evidence="2 5"/>
<name>A0A414PMM9_FUSMR</name>
<dbReference type="RefSeq" id="WP_118234735.1">
    <property type="nucleotide sequence ID" value="NZ_QRHL01000040.1"/>
</dbReference>
<feature type="binding site" evidence="7">
    <location>
        <begin position="477"/>
        <end position="481"/>
    </location>
    <ligand>
        <name>substrate</name>
    </ligand>
</feature>
<comment type="similarity">
    <text evidence="5">Belongs to the glycosyl hydrolase.</text>
</comment>
<protein>
    <recommendedName>
        <fullName evidence="2 5">Alpha-galactosidase</fullName>
        <ecNumber evidence="2 5">3.2.1.22</ecNumber>
    </recommendedName>
</protein>
<evidence type="ECO:0000259" key="9">
    <source>
        <dbReference type="Pfam" id="PF16875"/>
    </source>
</evidence>
<comment type="catalytic activity">
    <reaction evidence="1 5">
        <text>Hydrolysis of terminal, non-reducing alpha-D-galactose residues in alpha-D-galactosides, including galactose oligosaccharides, galactomannans and galactolipids.</text>
        <dbReference type="EC" id="3.2.1.22"/>
    </reaction>
</comment>
<dbReference type="InterPro" id="IPR013785">
    <property type="entry name" value="Aldolase_TIM"/>
</dbReference>
<dbReference type="FunFam" id="3.20.20.70:FF:000118">
    <property type="entry name" value="Alpha-galactosidase"/>
    <property type="match status" value="1"/>
</dbReference>
<dbReference type="PANTHER" id="PTHR43053:SF3">
    <property type="entry name" value="ALPHA-GALACTOSIDASE C-RELATED"/>
    <property type="match status" value="1"/>
</dbReference>
<evidence type="ECO:0000256" key="5">
    <source>
        <dbReference type="PIRNR" id="PIRNR005536"/>
    </source>
</evidence>
<dbReference type="Proteomes" id="UP000284676">
    <property type="component" value="Unassembled WGS sequence"/>
</dbReference>
<dbReference type="PIRSF" id="PIRSF005536">
    <property type="entry name" value="Agal"/>
    <property type="match status" value="1"/>
</dbReference>
<dbReference type="PRINTS" id="PR00743">
    <property type="entry name" value="GLHYDRLASE36"/>
</dbReference>
<dbReference type="PANTHER" id="PTHR43053">
    <property type="entry name" value="GLYCOSIDASE FAMILY 31"/>
    <property type="match status" value="1"/>
</dbReference>
<evidence type="ECO:0000313" key="10">
    <source>
        <dbReference type="EMBL" id="RHF69781.1"/>
    </source>
</evidence>
<keyword evidence="4 5" id="KW-0326">Glycosidase</keyword>
<organism evidence="10 11">
    <name type="scientific">Fusobacterium mortiferum</name>
    <dbReference type="NCBI Taxonomy" id="850"/>
    <lineage>
        <taxon>Bacteria</taxon>
        <taxon>Fusobacteriati</taxon>
        <taxon>Fusobacteriota</taxon>
        <taxon>Fusobacteriia</taxon>
        <taxon>Fusobacteriales</taxon>
        <taxon>Fusobacteriaceae</taxon>
        <taxon>Fusobacterium</taxon>
    </lineage>
</organism>
<feature type="binding site" evidence="7">
    <location>
        <position position="549"/>
    </location>
    <ligand>
        <name>substrate</name>
    </ligand>
</feature>
<feature type="binding site" evidence="7">
    <location>
        <position position="444"/>
    </location>
    <ligand>
        <name>substrate</name>
    </ligand>
</feature>
<dbReference type="Pfam" id="PF16874">
    <property type="entry name" value="Glyco_hydro_36C"/>
    <property type="match status" value="1"/>
</dbReference>
<gene>
    <name evidence="10" type="ORF">DW663_12195</name>
</gene>
<evidence type="ECO:0000256" key="6">
    <source>
        <dbReference type="PIRSR" id="PIRSR005536-1"/>
    </source>
</evidence>